<evidence type="ECO:0000313" key="2">
    <source>
        <dbReference type="Proteomes" id="UP000692954"/>
    </source>
</evidence>
<gene>
    <name evidence="1" type="ORF">PSON_ATCC_30995.1.T1220094</name>
</gene>
<evidence type="ECO:0000313" key="1">
    <source>
        <dbReference type="EMBL" id="CAD8119682.1"/>
    </source>
</evidence>
<organism evidence="1 2">
    <name type="scientific">Paramecium sonneborni</name>
    <dbReference type="NCBI Taxonomy" id="65129"/>
    <lineage>
        <taxon>Eukaryota</taxon>
        <taxon>Sar</taxon>
        <taxon>Alveolata</taxon>
        <taxon>Ciliophora</taxon>
        <taxon>Intramacronucleata</taxon>
        <taxon>Oligohymenophorea</taxon>
        <taxon>Peniculida</taxon>
        <taxon>Parameciidae</taxon>
        <taxon>Paramecium</taxon>
    </lineage>
</organism>
<keyword evidence="2" id="KW-1185">Reference proteome</keyword>
<dbReference type="EMBL" id="CAJJDN010000122">
    <property type="protein sequence ID" value="CAD8119682.1"/>
    <property type="molecule type" value="Genomic_DNA"/>
</dbReference>
<name>A0A8S1QWX9_9CILI</name>
<comment type="caution">
    <text evidence="1">The sequence shown here is derived from an EMBL/GenBank/DDBJ whole genome shotgun (WGS) entry which is preliminary data.</text>
</comment>
<protein>
    <submittedName>
        <fullName evidence="1">Uncharacterized protein</fullName>
    </submittedName>
</protein>
<sequence length="252" mass="29838">MGNSQKNDQKLISTVWLGVNDDWPSIMKEKLSRISEEWSTPLLLSLNRFSFKEQNKFRNKIKAILTQKIKNEQYDELIQQSQIFLNNNEFLRQDIQLLNTGISDLTISTNYNSYKINDSQSISSKIENSIYVEDQNPQVQQFYVVFSCINDAFNSTRHPFIHFIIIFKEWTTAQFISIKNLQNNIQHIKQRLSKFQISSDLFLNFFIFSLNEYLGDFGEDLTEDSFNKYIKDKQNYFNLCLQHVIQYSTLDL</sequence>
<reference evidence="1" key="1">
    <citation type="submission" date="2021-01" db="EMBL/GenBank/DDBJ databases">
        <authorList>
            <consortium name="Genoscope - CEA"/>
            <person name="William W."/>
        </authorList>
    </citation>
    <scope>NUCLEOTIDE SEQUENCE</scope>
</reference>
<proteinExistence type="predicted"/>
<dbReference type="AlphaFoldDB" id="A0A8S1QWX9"/>
<dbReference type="OrthoDB" id="10284441at2759"/>
<accession>A0A8S1QWX9</accession>
<dbReference type="Proteomes" id="UP000692954">
    <property type="component" value="Unassembled WGS sequence"/>
</dbReference>